<proteinExistence type="predicted"/>
<organism evidence="1 2">
    <name type="scientific">Prunus yedoensis var. nudiflora</name>
    <dbReference type="NCBI Taxonomy" id="2094558"/>
    <lineage>
        <taxon>Eukaryota</taxon>
        <taxon>Viridiplantae</taxon>
        <taxon>Streptophyta</taxon>
        <taxon>Embryophyta</taxon>
        <taxon>Tracheophyta</taxon>
        <taxon>Spermatophyta</taxon>
        <taxon>Magnoliopsida</taxon>
        <taxon>eudicotyledons</taxon>
        <taxon>Gunneridae</taxon>
        <taxon>Pentapetalae</taxon>
        <taxon>rosids</taxon>
        <taxon>fabids</taxon>
        <taxon>Rosales</taxon>
        <taxon>Rosaceae</taxon>
        <taxon>Amygdaloideae</taxon>
        <taxon>Amygdaleae</taxon>
        <taxon>Prunus</taxon>
    </lineage>
</organism>
<reference evidence="1 2" key="1">
    <citation type="submission" date="2018-02" db="EMBL/GenBank/DDBJ databases">
        <title>Draft genome of wild Prunus yedoensis var. nudiflora.</title>
        <authorList>
            <person name="Baek S."/>
            <person name="Kim J.-H."/>
            <person name="Choi K."/>
            <person name="Kim G.-B."/>
            <person name="Cho A."/>
            <person name="Jang H."/>
            <person name="Shin C.-H."/>
            <person name="Yu H.-J."/>
            <person name="Mun J.-H."/>
        </authorList>
    </citation>
    <scope>NUCLEOTIDE SEQUENCE [LARGE SCALE GENOMIC DNA]</scope>
    <source>
        <strain evidence="2">cv. Jeju island</strain>
        <tissue evidence="1">Leaf</tissue>
    </source>
</reference>
<keyword evidence="2" id="KW-1185">Reference proteome</keyword>
<dbReference type="EMBL" id="PJQY01003612">
    <property type="protein sequence ID" value="PQM35904.1"/>
    <property type="molecule type" value="Genomic_DNA"/>
</dbReference>
<accession>A0A314UHN6</accession>
<name>A0A314UHN6_PRUYE</name>
<evidence type="ECO:0000313" key="2">
    <source>
        <dbReference type="Proteomes" id="UP000250321"/>
    </source>
</evidence>
<dbReference type="AlphaFoldDB" id="A0A314UHN6"/>
<dbReference type="Proteomes" id="UP000250321">
    <property type="component" value="Unassembled WGS sequence"/>
</dbReference>
<protein>
    <submittedName>
        <fullName evidence="1">Uncharacterized protein</fullName>
    </submittedName>
</protein>
<comment type="caution">
    <text evidence="1">The sequence shown here is derived from an EMBL/GenBank/DDBJ whole genome shotgun (WGS) entry which is preliminary data.</text>
</comment>
<sequence length="110" mass="12535">MKGETWQNWREAIRVSWEGGASSGYKRGVSPTHYLTPHLEGASITSHPWNSSISSSIPPSLPVFFFWQVIPEFDEAFFKLPENCSNHQLLLPHLFLSPQQILSKFLLPLL</sequence>
<evidence type="ECO:0000313" key="1">
    <source>
        <dbReference type="EMBL" id="PQM35904.1"/>
    </source>
</evidence>
<gene>
    <name evidence="1" type="ORF">Pyn_04052</name>
</gene>